<feature type="compositionally biased region" description="Polar residues" evidence="7">
    <location>
        <begin position="100"/>
        <end position="110"/>
    </location>
</feature>
<keyword evidence="10" id="KW-1185">Reference proteome</keyword>
<evidence type="ECO:0000256" key="7">
    <source>
        <dbReference type="SAM" id="MobiDB-lite"/>
    </source>
</evidence>
<dbReference type="EC" id="3.2.1.4" evidence="3"/>
<dbReference type="SUPFAM" id="SSF48208">
    <property type="entry name" value="Six-hairpin glycosidases"/>
    <property type="match status" value="1"/>
</dbReference>
<dbReference type="Gene3D" id="1.50.10.10">
    <property type="match status" value="1"/>
</dbReference>
<protein>
    <recommendedName>
        <fullName evidence="3">cellulase</fullName>
        <ecNumber evidence="3">3.2.1.4</ecNumber>
    </recommendedName>
</protein>
<dbReference type="Pfam" id="PF00759">
    <property type="entry name" value="Glyco_hydro_9"/>
    <property type="match status" value="1"/>
</dbReference>
<reference evidence="9 10" key="1">
    <citation type="journal article" date="2018" name="New Phytol.">
        <title>Phylogenomics of Endogonaceae and evolution of mycorrhizas within Mucoromycota.</title>
        <authorList>
            <person name="Chang Y."/>
            <person name="Desiro A."/>
            <person name="Na H."/>
            <person name="Sandor L."/>
            <person name="Lipzen A."/>
            <person name="Clum A."/>
            <person name="Barry K."/>
            <person name="Grigoriev I.V."/>
            <person name="Martin F.M."/>
            <person name="Stajich J.E."/>
            <person name="Smith M.E."/>
            <person name="Bonito G."/>
            <person name="Spatafora J.W."/>
        </authorList>
    </citation>
    <scope>NUCLEOTIDE SEQUENCE [LARGE SCALE GENOMIC DNA]</scope>
    <source>
        <strain evidence="9 10">GMNB39</strain>
    </source>
</reference>
<dbReference type="GO" id="GO:0030245">
    <property type="term" value="P:cellulose catabolic process"/>
    <property type="evidence" value="ECO:0007669"/>
    <property type="project" value="UniProtKB-KW"/>
</dbReference>
<name>A0A433CZG9_9FUNG</name>
<feature type="region of interest" description="Disordered" evidence="7">
    <location>
        <begin position="35"/>
        <end position="74"/>
    </location>
</feature>
<proteinExistence type="inferred from homology"/>
<evidence type="ECO:0000256" key="1">
    <source>
        <dbReference type="ARBA" id="ARBA00000966"/>
    </source>
</evidence>
<accession>A0A433CZG9</accession>
<dbReference type="EMBL" id="RBNI01009887">
    <property type="protein sequence ID" value="RUP43979.1"/>
    <property type="molecule type" value="Genomic_DNA"/>
</dbReference>
<comment type="similarity">
    <text evidence="2">Belongs to the glycosyl hydrolase 9 (cellulase E) family.</text>
</comment>
<dbReference type="InterPro" id="IPR012341">
    <property type="entry name" value="6hp_glycosidase-like_sf"/>
</dbReference>
<dbReference type="AlphaFoldDB" id="A0A433CZG9"/>
<dbReference type="GO" id="GO:0008810">
    <property type="term" value="F:cellulase activity"/>
    <property type="evidence" value="ECO:0007669"/>
    <property type="project" value="UniProtKB-EC"/>
</dbReference>
<dbReference type="InterPro" id="IPR001701">
    <property type="entry name" value="Glyco_hydro_9"/>
</dbReference>
<comment type="caution">
    <text evidence="9">The sequence shown here is derived from an EMBL/GenBank/DDBJ whole genome shotgun (WGS) entry which is preliminary data.</text>
</comment>
<evidence type="ECO:0000256" key="2">
    <source>
        <dbReference type="ARBA" id="ARBA00007072"/>
    </source>
</evidence>
<comment type="catalytic activity">
    <reaction evidence="1">
        <text>Endohydrolysis of (1-&gt;4)-beta-D-glucosidic linkages in cellulose, lichenin and cereal beta-D-glucans.</text>
        <dbReference type="EC" id="3.2.1.4"/>
    </reaction>
</comment>
<feature type="compositionally biased region" description="Polar residues" evidence="7">
    <location>
        <begin position="56"/>
        <end position="74"/>
    </location>
</feature>
<keyword evidence="4" id="KW-0136">Cellulose degradation</keyword>
<organism evidence="9 10">
    <name type="scientific">Jimgerdemannia flammicorona</name>
    <dbReference type="NCBI Taxonomy" id="994334"/>
    <lineage>
        <taxon>Eukaryota</taxon>
        <taxon>Fungi</taxon>
        <taxon>Fungi incertae sedis</taxon>
        <taxon>Mucoromycota</taxon>
        <taxon>Mucoromycotina</taxon>
        <taxon>Endogonomycetes</taxon>
        <taxon>Endogonales</taxon>
        <taxon>Endogonaceae</taxon>
        <taxon>Jimgerdemannia</taxon>
    </lineage>
</organism>
<dbReference type="OrthoDB" id="5593742at2759"/>
<gene>
    <name evidence="9" type="ORF">BC936DRAFT_150115</name>
</gene>
<evidence type="ECO:0000256" key="6">
    <source>
        <dbReference type="ARBA" id="ARBA00023326"/>
    </source>
</evidence>
<feature type="domain" description="Glycoside hydrolase family 9" evidence="8">
    <location>
        <begin position="130"/>
        <end position="212"/>
    </location>
</feature>
<evidence type="ECO:0000259" key="8">
    <source>
        <dbReference type="Pfam" id="PF00759"/>
    </source>
</evidence>
<dbReference type="InterPro" id="IPR008928">
    <property type="entry name" value="6-hairpin_glycosidase_sf"/>
</dbReference>
<evidence type="ECO:0000256" key="4">
    <source>
        <dbReference type="ARBA" id="ARBA00023001"/>
    </source>
</evidence>
<evidence type="ECO:0000313" key="9">
    <source>
        <dbReference type="EMBL" id="RUP43979.1"/>
    </source>
</evidence>
<feature type="compositionally biased region" description="Polar residues" evidence="7">
    <location>
        <begin position="116"/>
        <end position="128"/>
    </location>
</feature>
<dbReference type="Proteomes" id="UP000268093">
    <property type="component" value="Unassembled WGS sequence"/>
</dbReference>
<feature type="region of interest" description="Disordered" evidence="7">
    <location>
        <begin position="100"/>
        <end position="128"/>
    </location>
</feature>
<evidence type="ECO:0000313" key="10">
    <source>
        <dbReference type="Proteomes" id="UP000268093"/>
    </source>
</evidence>
<keyword evidence="5" id="KW-0119">Carbohydrate metabolism</keyword>
<evidence type="ECO:0000256" key="5">
    <source>
        <dbReference type="ARBA" id="ARBA00023277"/>
    </source>
</evidence>
<sequence>MVSCRFHPPETVVLVPGMEGRDCLAATGYTPLRTKPSMCRTTPSPSTRGIARAEACTSSSTTSPRKTNSRSTSRHTLICAGPAQKIRAALAFISSGARSATLQTPPSSCSGIPRSSDPTTRTPKASIPTLSNILGDCGRSWVVGFGENSPLRPYHKSSYNSYIDYPLRGQNQSIVGEDFLHGLTLNRFILYGALGPAQNDSYYDDRSNYEYTLKSPKTTTRPLPALLIDYCGSQNFKPFTDCGLDLGWSHPNASKPPSWPANDCYHTCNKNYQFHRNRVTGTSAAHRTELTAEGILFHEQYVYLI</sequence>
<keyword evidence="6" id="KW-0624">Polysaccharide degradation</keyword>
<evidence type="ECO:0000256" key="3">
    <source>
        <dbReference type="ARBA" id="ARBA00012601"/>
    </source>
</evidence>